<dbReference type="InterPro" id="IPR039422">
    <property type="entry name" value="MarR/SlyA-like"/>
</dbReference>
<reference evidence="6" key="1">
    <citation type="journal article" date="2019" name="Int. J. Syst. Evol. Microbiol.">
        <title>The Global Catalogue of Microorganisms (GCM) 10K type strain sequencing project: providing services to taxonomists for standard genome sequencing and annotation.</title>
        <authorList>
            <consortium name="The Broad Institute Genomics Platform"/>
            <consortium name="The Broad Institute Genome Sequencing Center for Infectious Disease"/>
            <person name="Wu L."/>
            <person name="Ma J."/>
        </authorList>
    </citation>
    <scope>NUCLEOTIDE SEQUENCE [LARGE SCALE GENOMIC DNA]</scope>
    <source>
        <strain evidence="6">JCM 30742</strain>
    </source>
</reference>
<dbReference type="InterPro" id="IPR036390">
    <property type="entry name" value="WH_DNA-bd_sf"/>
</dbReference>
<dbReference type="PANTHER" id="PTHR33164:SF57">
    <property type="entry name" value="MARR-FAMILY TRANSCRIPTIONAL REGULATOR"/>
    <property type="match status" value="1"/>
</dbReference>
<dbReference type="InterPro" id="IPR036388">
    <property type="entry name" value="WH-like_DNA-bd_sf"/>
</dbReference>
<dbReference type="InterPro" id="IPR023187">
    <property type="entry name" value="Tscrpt_reg_MarR-type_CS"/>
</dbReference>
<sequence>MATEPESAEMSGLIEEVERQFSAMFLQFRTAMRERAAHVHPDLPPIGFSIMTLLAREGNQQQVELAHRLVVDKGAVSRTVKLLESFGLVLRAPDPHDGRAHLVGLSEEGRRRYDDVIVRQRKILHERLGLWDPEEVRHFGELLAKLNESY</sequence>
<evidence type="ECO:0000259" key="4">
    <source>
        <dbReference type="PROSITE" id="PS50995"/>
    </source>
</evidence>
<dbReference type="PANTHER" id="PTHR33164">
    <property type="entry name" value="TRANSCRIPTIONAL REGULATOR, MARR FAMILY"/>
    <property type="match status" value="1"/>
</dbReference>
<name>A0ABP7CJK1_9MICC</name>
<organism evidence="5 6">
    <name type="scientific">Arthrobacter ginkgonis</name>
    <dbReference type="NCBI Taxonomy" id="1630594"/>
    <lineage>
        <taxon>Bacteria</taxon>
        <taxon>Bacillati</taxon>
        <taxon>Actinomycetota</taxon>
        <taxon>Actinomycetes</taxon>
        <taxon>Micrococcales</taxon>
        <taxon>Micrococcaceae</taxon>
        <taxon>Arthrobacter</taxon>
    </lineage>
</organism>
<keyword evidence="3" id="KW-0804">Transcription</keyword>
<comment type="caution">
    <text evidence="5">The sequence shown here is derived from an EMBL/GenBank/DDBJ whole genome shotgun (WGS) entry which is preliminary data.</text>
</comment>
<evidence type="ECO:0000313" key="6">
    <source>
        <dbReference type="Proteomes" id="UP001500752"/>
    </source>
</evidence>
<gene>
    <name evidence="5" type="ORF">GCM10023081_31640</name>
</gene>
<dbReference type="SMART" id="SM00347">
    <property type="entry name" value="HTH_MARR"/>
    <property type="match status" value="1"/>
</dbReference>
<keyword evidence="6" id="KW-1185">Reference proteome</keyword>
<dbReference type="PROSITE" id="PS01117">
    <property type="entry name" value="HTH_MARR_1"/>
    <property type="match status" value="1"/>
</dbReference>
<feature type="domain" description="HTH marR-type" evidence="4">
    <location>
        <begin position="7"/>
        <end position="148"/>
    </location>
</feature>
<dbReference type="Pfam" id="PF01047">
    <property type="entry name" value="MarR"/>
    <property type="match status" value="1"/>
</dbReference>
<protein>
    <recommendedName>
        <fullName evidence="4">HTH marR-type domain-containing protein</fullName>
    </recommendedName>
</protein>
<dbReference type="PRINTS" id="PR00598">
    <property type="entry name" value="HTHMARR"/>
</dbReference>
<dbReference type="PROSITE" id="PS50995">
    <property type="entry name" value="HTH_MARR_2"/>
    <property type="match status" value="1"/>
</dbReference>
<evidence type="ECO:0000313" key="5">
    <source>
        <dbReference type="EMBL" id="GAA3691820.1"/>
    </source>
</evidence>
<dbReference type="InterPro" id="IPR000835">
    <property type="entry name" value="HTH_MarR-typ"/>
</dbReference>
<dbReference type="Gene3D" id="1.10.10.10">
    <property type="entry name" value="Winged helix-like DNA-binding domain superfamily/Winged helix DNA-binding domain"/>
    <property type="match status" value="1"/>
</dbReference>
<keyword evidence="1" id="KW-0805">Transcription regulation</keyword>
<dbReference type="Proteomes" id="UP001500752">
    <property type="component" value="Unassembled WGS sequence"/>
</dbReference>
<evidence type="ECO:0000256" key="3">
    <source>
        <dbReference type="ARBA" id="ARBA00023163"/>
    </source>
</evidence>
<evidence type="ECO:0000256" key="2">
    <source>
        <dbReference type="ARBA" id="ARBA00023125"/>
    </source>
</evidence>
<proteinExistence type="predicted"/>
<evidence type="ECO:0000256" key="1">
    <source>
        <dbReference type="ARBA" id="ARBA00023015"/>
    </source>
</evidence>
<keyword evidence="2" id="KW-0238">DNA-binding</keyword>
<dbReference type="EMBL" id="BAABEO010000020">
    <property type="protein sequence ID" value="GAA3691820.1"/>
    <property type="molecule type" value="Genomic_DNA"/>
</dbReference>
<accession>A0ABP7CJK1</accession>
<dbReference type="SUPFAM" id="SSF46785">
    <property type="entry name" value="Winged helix' DNA-binding domain"/>
    <property type="match status" value="1"/>
</dbReference>
<dbReference type="RefSeq" id="WP_345152221.1">
    <property type="nucleotide sequence ID" value="NZ_BAABEO010000020.1"/>
</dbReference>